<dbReference type="STRING" id="1497020.DO97_14300"/>
<comment type="caution">
    <text evidence="1">The sequence shown here is derived from an EMBL/GenBank/DDBJ whole genome shotgun (WGS) entry which is preliminary data.</text>
</comment>
<accession>A0A098TH62</accession>
<organism evidence="1 2">
    <name type="scientific">Neosynechococcus sphagnicola sy1</name>
    <dbReference type="NCBI Taxonomy" id="1497020"/>
    <lineage>
        <taxon>Bacteria</taxon>
        <taxon>Bacillati</taxon>
        <taxon>Cyanobacteriota</taxon>
        <taxon>Cyanophyceae</taxon>
        <taxon>Neosynechococcales</taxon>
        <taxon>Neosynechococcaceae</taxon>
        <taxon>Neosynechococcus</taxon>
    </lineage>
</organism>
<dbReference type="AlphaFoldDB" id="A0A098TH62"/>
<name>A0A098TH62_9CYAN</name>
<gene>
    <name evidence="1" type="ORF">DO97_14300</name>
</gene>
<sequence>MGDCNRFLYPKHPYHGQFQPDYLVFNANLQEFAQRVGYVSGLTTGGKLTTAESYQQLQSLWQQFEQITEQLGIGDLPPSS</sequence>
<reference evidence="1 2" key="1">
    <citation type="journal article" date="2014" name="Mol. Ecol.">
        <title>Evolution of Synechococcus.</title>
        <authorList>
            <person name="Dvorak P."/>
            <person name="Casamatta D."/>
            <person name="Hasler P."/>
            <person name="Poulickova A."/>
            <person name="Ondrej V."/>
            <person name="Sanges R."/>
        </authorList>
    </citation>
    <scope>NUCLEOTIDE SEQUENCE [LARGE SCALE GENOMIC DNA]</scope>
    <source>
        <strain evidence="1 2">CAUP A 1101</strain>
    </source>
</reference>
<dbReference type="Pfam" id="PF23856">
    <property type="entry name" value="DUF7219"/>
    <property type="match status" value="1"/>
</dbReference>
<proteinExistence type="predicted"/>
<dbReference type="Proteomes" id="UP000030170">
    <property type="component" value="Unassembled WGS sequence"/>
</dbReference>
<evidence type="ECO:0000313" key="1">
    <source>
        <dbReference type="EMBL" id="KGF71925.1"/>
    </source>
</evidence>
<keyword evidence="2" id="KW-1185">Reference proteome</keyword>
<evidence type="ECO:0000313" key="2">
    <source>
        <dbReference type="Proteomes" id="UP000030170"/>
    </source>
</evidence>
<protein>
    <recommendedName>
        <fullName evidence="3">Isopropylmalate/homocitrate/citramalate synthase</fullName>
    </recommendedName>
</protein>
<dbReference type="RefSeq" id="WP_036535385.1">
    <property type="nucleotide sequence ID" value="NZ_JJML01000044.1"/>
</dbReference>
<dbReference type="InterPro" id="IPR055643">
    <property type="entry name" value="DUF7219"/>
</dbReference>
<dbReference type="OrthoDB" id="426986at2"/>
<dbReference type="EMBL" id="JJML01000044">
    <property type="protein sequence ID" value="KGF71925.1"/>
    <property type="molecule type" value="Genomic_DNA"/>
</dbReference>
<evidence type="ECO:0008006" key="3">
    <source>
        <dbReference type="Google" id="ProtNLM"/>
    </source>
</evidence>